<protein>
    <submittedName>
        <fullName evidence="3">RNA-binding protein</fullName>
    </submittedName>
</protein>
<evidence type="ECO:0000256" key="1">
    <source>
        <dbReference type="SAM" id="MobiDB-lite"/>
    </source>
</evidence>
<feature type="compositionally biased region" description="Basic and acidic residues" evidence="1">
    <location>
        <begin position="66"/>
        <end position="76"/>
    </location>
</feature>
<feature type="region of interest" description="Disordered" evidence="1">
    <location>
        <begin position="66"/>
        <end position="100"/>
    </location>
</feature>
<dbReference type="CDD" id="cd12252">
    <property type="entry name" value="RRM_DbpA"/>
    <property type="match status" value="1"/>
</dbReference>
<evidence type="ECO:0000313" key="4">
    <source>
        <dbReference type="Proteomes" id="UP000460549"/>
    </source>
</evidence>
<evidence type="ECO:0000259" key="2">
    <source>
        <dbReference type="Pfam" id="PF03880"/>
    </source>
</evidence>
<accession>A0A7X2PC83</accession>
<reference evidence="3 4" key="1">
    <citation type="submission" date="2019-08" db="EMBL/GenBank/DDBJ databases">
        <title>In-depth cultivation of the pig gut microbiome towards novel bacterial diversity and tailored functional studies.</title>
        <authorList>
            <person name="Wylensek D."/>
            <person name="Hitch T.C.A."/>
            <person name="Clavel T."/>
        </authorList>
    </citation>
    <scope>NUCLEOTIDE SEQUENCE [LARGE SCALE GENOMIC DNA]</scope>
    <source>
        <strain evidence="3 4">NM-380-WT-3C1</strain>
    </source>
</reference>
<feature type="domain" description="DEAD box helicase DbpA/CsdA RNA-binding" evidence="2">
    <location>
        <begin position="107"/>
        <end position="177"/>
    </location>
</feature>
<dbReference type="RefSeq" id="WP_154424608.1">
    <property type="nucleotide sequence ID" value="NZ_VUNN01000003.1"/>
</dbReference>
<comment type="caution">
    <text evidence="3">The sequence shown here is derived from an EMBL/GenBank/DDBJ whole genome shotgun (WGS) entry which is preliminary data.</text>
</comment>
<evidence type="ECO:0000313" key="3">
    <source>
        <dbReference type="EMBL" id="MSU05710.1"/>
    </source>
</evidence>
<dbReference type="InterPro" id="IPR005580">
    <property type="entry name" value="DbpA/CsdA_RNA-bd_dom"/>
</dbReference>
<dbReference type="Proteomes" id="UP000460549">
    <property type="component" value="Unassembled WGS sequence"/>
</dbReference>
<sequence>MEKEMELDFDTLSQKIKDIVQDIKIDSNPEELDGIKKLIKKNVPFTLRGYFSAYLLREMLKKNTRREKPARKEIKKSAPVQVEAPVAEEKAAPKPRQARPIPEGAKTLYINLGKMGRIYAKDLVELICEDTGITKDDIYMVRVHDKYSFVSMSEENCNKAIDKLLGKVIKGRTIQINISNREKKDDSKKVEEQ</sequence>
<proteinExistence type="predicted"/>
<dbReference type="SUPFAM" id="SSF54928">
    <property type="entry name" value="RNA-binding domain, RBD"/>
    <property type="match status" value="1"/>
</dbReference>
<dbReference type="InterPro" id="IPR035979">
    <property type="entry name" value="RBD_domain_sf"/>
</dbReference>
<keyword evidence="4" id="KW-1185">Reference proteome</keyword>
<dbReference type="EMBL" id="VUNN01000003">
    <property type="protein sequence ID" value="MSU05710.1"/>
    <property type="molecule type" value="Genomic_DNA"/>
</dbReference>
<dbReference type="InterPro" id="IPR012677">
    <property type="entry name" value="Nucleotide-bd_a/b_plait_sf"/>
</dbReference>
<dbReference type="AlphaFoldDB" id="A0A7X2PC83"/>
<gene>
    <name evidence="3" type="ORF">FYJ80_02810</name>
</gene>
<dbReference type="Pfam" id="PF03880">
    <property type="entry name" value="DbpA"/>
    <property type="match status" value="1"/>
</dbReference>
<dbReference type="Gene3D" id="3.30.70.330">
    <property type="match status" value="1"/>
</dbReference>
<name>A0A7X2PC83_9SPIO</name>
<dbReference type="GO" id="GO:0003676">
    <property type="term" value="F:nucleic acid binding"/>
    <property type="evidence" value="ECO:0007669"/>
    <property type="project" value="InterPro"/>
</dbReference>
<organism evidence="3 4">
    <name type="scientific">Bullifex porci</name>
    <dbReference type="NCBI Taxonomy" id="2606638"/>
    <lineage>
        <taxon>Bacteria</taxon>
        <taxon>Pseudomonadati</taxon>
        <taxon>Spirochaetota</taxon>
        <taxon>Spirochaetia</taxon>
        <taxon>Spirochaetales</taxon>
        <taxon>Spirochaetaceae</taxon>
        <taxon>Bullifex</taxon>
    </lineage>
</organism>